<evidence type="ECO:0000256" key="7">
    <source>
        <dbReference type="RuleBase" id="RU368041"/>
    </source>
</evidence>
<dbReference type="GO" id="GO:0002028">
    <property type="term" value="P:regulation of sodium ion transport"/>
    <property type="evidence" value="ECO:0007669"/>
    <property type="project" value="UniProtKB-UniRule"/>
</dbReference>
<evidence type="ECO:0000256" key="2">
    <source>
        <dbReference type="ARBA" id="ARBA00006364"/>
    </source>
</evidence>
<comment type="subcellular location">
    <subcellularLocation>
        <location evidence="1 7">Cell membrane</location>
        <topology evidence="1 7">Multi-pass membrane protein</topology>
    </subcellularLocation>
</comment>
<feature type="region of interest" description="Disordered" evidence="8">
    <location>
        <begin position="431"/>
        <end position="457"/>
    </location>
</feature>
<dbReference type="Pfam" id="PF05640">
    <property type="entry name" value="NKAIN"/>
    <property type="match status" value="1"/>
</dbReference>
<proteinExistence type="inferred from homology"/>
<feature type="region of interest" description="Disordered" evidence="8">
    <location>
        <begin position="292"/>
        <end position="319"/>
    </location>
</feature>
<reference evidence="10 11" key="1">
    <citation type="submission" date="2023-10" db="EMBL/GenBank/DDBJ databases">
        <title>Genomes of two closely related lineages of the louse Polyplax serrata with different host specificities.</title>
        <authorList>
            <person name="Martinu J."/>
            <person name="Tarabai H."/>
            <person name="Stefka J."/>
            <person name="Hypsa V."/>
        </authorList>
    </citation>
    <scope>NUCLEOTIDE SEQUENCE [LARGE SCALE GENOMIC DNA]</scope>
    <source>
        <strain evidence="10">HR10_N</strain>
    </source>
</reference>
<feature type="signal peptide" evidence="9">
    <location>
        <begin position="1"/>
        <end position="24"/>
    </location>
</feature>
<evidence type="ECO:0000256" key="1">
    <source>
        <dbReference type="ARBA" id="ARBA00004651"/>
    </source>
</evidence>
<accession>A0AAN8RXM0</accession>
<keyword evidence="5 7" id="KW-1133">Transmembrane helix</keyword>
<evidence type="ECO:0000313" key="10">
    <source>
        <dbReference type="EMBL" id="KAK6630215.1"/>
    </source>
</evidence>
<name>A0AAN8RXM0_POLSC</name>
<keyword evidence="6 7" id="KW-0472">Membrane</keyword>
<feature type="compositionally biased region" description="Basic residues" evidence="8">
    <location>
        <begin position="251"/>
        <end position="270"/>
    </location>
</feature>
<gene>
    <name evidence="10" type="ORF">RUM43_015008</name>
</gene>
<feature type="region of interest" description="Disordered" evidence="8">
    <location>
        <begin position="475"/>
        <end position="497"/>
    </location>
</feature>
<evidence type="ECO:0000256" key="3">
    <source>
        <dbReference type="ARBA" id="ARBA00022475"/>
    </source>
</evidence>
<keyword evidence="3 7" id="KW-1003">Cell membrane</keyword>
<evidence type="ECO:0000256" key="6">
    <source>
        <dbReference type="ARBA" id="ARBA00023136"/>
    </source>
</evidence>
<protein>
    <recommendedName>
        <fullName evidence="7">Sodium/potassium-transporting ATPase subunit beta-1-interacting protein</fullName>
        <shortName evidence="7">Na(+)/K(+)-transporting ATPase subunit beta-1-interacting protein</shortName>
    </recommendedName>
</protein>
<dbReference type="AlphaFoldDB" id="A0AAN8RXM0"/>
<evidence type="ECO:0000313" key="11">
    <source>
        <dbReference type="Proteomes" id="UP001372834"/>
    </source>
</evidence>
<evidence type="ECO:0000256" key="4">
    <source>
        <dbReference type="ARBA" id="ARBA00022692"/>
    </source>
</evidence>
<feature type="compositionally biased region" description="Low complexity" evidence="8">
    <location>
        <begin position="431"/>
        <end position="446"/>
    </location>
</feature>
<dbReference type="GO" id="GO:0005886">
    <property type="term" value="C:plasma membrane"/>
    <property type="evidence" value="ECO:0007669"/>
    <property type="project" value="UniProtKB-SubCell"/>
</dbReference>
<dbReference type="EMBL" id="JAWJWE010000013">
    <property type="protein sequence ID" value="KAK6630215.1"/>
    <property type="molecule type" value="Genomic_DNA"/>
</dbReference>
<keyword evidence="9" id="KW-0732">Signal</keyword>
<feature type="transmembrane region" description="Helical" evidence="7">
    <location>
        <begin position="34"/>
        <end position="55"/>
    </location>
</feature>
<feature type="chain" id="PRO_5042988365" description="Sodium/potassium-transporting ATPase subunit beta-1-interacting protein" evidence="9">
    <location>
        <begin position="25"/>
        <end position="497"/>
    </location>
</feature>
<sequence>MGKCSARHFVITICTLQLIVVVECQVFDFMGFMYGPILANFFHIIFIIHGFFGALQYSTKYILSYTLWNVFWVGWTIFVICFYLDTGILDKNSDILNLGTGSRSWWEIHGYGCVADFTSVINGSSLEQDPDPSRPPKPTKVEGCLIEYQYIEIIQAAMQCLLSVLAVIGGMCMSKLYIEEDDSCQTKDTQATTLAQPYYSCQTSRGHLEQYQQQVRANGYGPRPISPRPMTPRRVKRRSVLARDTMNRSSLNHRRQGSSRSKSSQRRGRTHQNPVTKLLEQQNRFLDSSLISTSFNDSHPMSSTVQSSEYSPNGYEATNRFKSGLSNPIFQQSSNSSINQSGADEIYRPNSARSSYSNYHASRPLNYMQNNDYFSNQAVAQVPISTNRNKGFVRGSEGQNNLQSSKNGTTMKSFSQKNFNFLGLNIKNSSSGSTNNNNISTSNVSTLTGRHEGNTRNSKRFSQRVDLTRNTEGIANSFFSQGPPAYREGGLDSETVI</sequence>
<feature type="region of interest" description="Disordered" evidence="8">
    <location>
        <begin position="217"/>
        <end position="280"/>
    </location>
</feature>
<evidence type="ECO:0000256" key="9">
    <source>
        <dbReference type="SAM" id="SignalP"/>
    </source>
</evidence>
<dbReference type="PANTHER" id="PTHR13084:SF6">
    <property type="entry name" value="SODIUM_POTASSIUM-TRANSPORTING ATPASE SUBUNIT BETA-1-INTERACTING PROTEIN"/>
    <property type="match status" value="1"/>
</dbReference>
<organism evidence="10 11">
    <name type="scientific">Polyplax serrata</name>
    <name type="common">Common mouse louse</name>
    <dbReference type="NCBI Taxonomy" id="468196"/>
    <lineage>
        <taxon>Eukaryota</taxon>
        <taxon>Metazoa</taxon>
        <taxon>Ecdysozoa</taxon>
        <taxon>Arthropoda</taxon>
        <taxon>Hexapoda</taxon>
        <taxon>Insecta</taxon>
        <taxon>Pterygota</taxon>
        <taxon>Neoptera</taxon>
        <taxon>Paraneoptera</taxon>
        <taxon>Psocodea</taxon>
        <taxon>Troctomorpha</taxon>
        <taxon>Phthiraptera</taxon>
        <taxon>Anoplura</taxon>
        <taxon>Polyplacidae</taxon>
        <taxon>Polyplax</taxon>
    </lineage>
</organism>
<dbReference type="PANTHER" id="PTHR13084">
    <property type="entry name" value="T-CELL LYMPHOMA BREAKPOINT-ASSOCIATED TARGET 1-RELATED"/>
    <property type="match status" value="1"/>
</dbReference>
<feature type="compositionally biased region" description="Polar residues" evidence="8">
    <location>
        <begin position="271"/>
        <end position="280"/>
    </location>
</feature>
<comment type="similarity">
    <text evidence="2 7">Belongs to the NKAIN family.</text>
</comment>
<dbReference type="InterPro" id="IPR008516">
    <property type="entry name" value="Na/K-Atpase_Interacting"/>
</dbReference>
<comment type="caution">
    <text evidence="7">Lacks conserved residue(s) required for the propagation of feature annotation.</text>
</comment>
<evidence type="ECO:0000256" key="5">
    <source>
        <dbReference type="ARBA" id="ARBA00022989"/>
    </source>
</evidence>
<feature type="compositionally biased region" description="Polar residues" evidence="8">
    <location>
        <begin position="292"/>
        <end position="311"/>
    </location>
</feature>
<comment type="caution">
    <text evidence="10">The sequence shown here is derived from an EMBL/GenBank/DDBJ whole genome shotgun (WGS) entry which is preliminary data.</text>
</comment>
<keyword evidence="4 7" id="KW-0812">Transmembrane</keyword>
<dbReference type="Proteomes" id="UP001372834">
    <property type="component" value="Unassembled WGS sequence"/>
</dbReference>
<feature type="compositionally biased region" description="Basic residues" evidence="8">
    <location>
        <begin position="231"/>
        <end position="240"/>
    </location>
</feature>
<feature type="transmembrane region" description="Helical" evidence="7">
    <location>
        <begin position="67"/>
        <end position="85"/>
    </location>
</feature>
<evidence type="ECO:0000256" key="8">
    <source>
        <dbReference type="SAM" id="MobiDB-lite"/>
    </source>
</evidence>